<evidence type="ECO:0000313" key="1">
    <source>
        <dbReference type="EMBL" id="MBZ3887967.1"/>
    </source>
</evidence>
<sequence>MWWCRVSCSELQHCGLWGSGGWLPAVQGPPSGGYHVEVAMVAVAVPQDGDDWESPTLALLTERYYAFYESFVQEVLSKKLFKVTKKDLDDISTKTGIILKSCQRQFDNFKQVFKVVEKLRSSRVHNIQQRFLLFDGLTRTVQPSSSLPTTALRQGRKSYSI</sequence>
<dbReference type="GO" id="GO:0070527">
    <property type="term" value="P:platelet aggregation"/>
    <property type="evidence" value="ECO:0007669"/>
    <property type="project" value="TreeGrafter"/>
</dbReference>
<keyword evidence="2" id="KW-1185">Reference proteome</keyword>
<dbReference type="EMBL" id="JAATJV010420400">
    <property type="protein sequence ID" value="MBZ3887967.1"/>
    <property type="molecule type" value="Genomic_DNA"/>
</dbReference>
<dbReference type="PANTHER" id="PTHR13223:SF2">
    <property type="entry name" value="ACIDIC FIBROBLAST GROWTH FACTOR INTRACELLULAR-BINDING PROTEIN"/>
    <property type="match status" value="1"/>
</dbReference>
<name>A0AA41NDE2_SCICA</name>
<dbReference type="Proteomes" id="UP001166674">
    <property type="component" value="Unassembled WGS sequence"/>
</dbReference>
<comment type="caution">
    <text evidence="1">The sequence shown here is derived from an EMBL/GenBank/DDBJ whole genome shotgun (WGS) entry which is preliminary data.</text>
</comment>
<gene>
    <name evidence="1" type="ORF">SUZIE_195570</name>
</gene>
<dbReference type="Pfam" id="PF05427">
    <property type="entry name" value="FIBP"/>
    <property type="match status" value="1"/>
</dbReference>
<dbReference type="GO" id="GO:0017134">
    <property type="term" value="F:fibroblast growth factor binding"/>
    <property type="evidence" value="ECO:0007669"/>
    <property type="project" value="TreeGrafter"/>
</dbReference>
<proteinExistence type="predicted"/>
<dbReference type="AlphaFoldDB" id="A0AA41NDE2"/>
<reference evidence="1" key="1">
    <citation type="submission" date="2020-03" db="EMBL/GenBank/DDBJ databases">
        <title>Studies in the Genomics of Life Span.</title>
        <authorList>
            <person name="Glass D."/>
        </authorList>
    </citation>
    <scope>NUCLEOTIDE SEQUENCE</scope>
    <source>
        <strain evidence="1">SUZIE</strain>
        <tissue evidence="1">Muscle</tissue>
    </source>
</reference>
<organism evidence="1 2">
    <name type="scientific">Sciurus carolinensis</name>
    <name type="common">Eastern gray squirrel</name>
    <dbReference type="NCBI Taxonomy" id="30640"/>
    <lineage>
        <taxon>Eukaryota</taxon>
        <taxon>Metazoa</taxon>
        <taxon>Chordata</taxon>
        <taxon>Craniata</taxon>
        <taxon>Vertebrata</taxon>
        <taxon>Euteleostomi</taxon>
        <taxon>Mammalia</taxon>
        <taxon>Eutheria</taxon>
        <taxon>Euarchontoglires</taxon>
        <taxon>Glires</taxon>
        <taxon>Rodentia</taxon>
        <taxon>Sciuromorpha</taxon>
        <taxon>Sciuridae</taxon>
        <taxon>Sciurinae</taxon>
        <taxon>Sciurini</taxon>
        <taxon>Sciurus</taxon>
    </lineage>
</organism>
<dbReference type="InterPro" id="IPR008614">
    <property type="entry name" value="FIBP"/>
</dbReference>
<accession>A0AA41NDE2</accession>
<evidence type="ECO:0000313" key="2">
    <source>
        <dbReference type="Proteomes" id="UP001166674"/>
    </source>
</evidence>
<dbReference type="GO" id="GO:0005634">
    <property type="term" value="C:nucleus"/>
    <property type="evidence" value="ECO:0007669"/>
    <property type="project" value="TreeGrafter"/>
</dbReference>
<dbReference type="PANTHER" id="PTHR13223">
    <property type="entry name" value="ACIDIC FIBROBLAST GROWTH FACTOR INTRACELLULAR BINDING PROTEIN"/>
    <property type="match status" value="1"/>
</dbReference>
<protein>
    <submittedName>
        <fullName evidence="1">Acidic fibroblast growth factor intracellular-binding protein</fullName>
    </submittedName>
</protein>